<gene>
    <name evidence="1" type="ORF">QA636_27230</name>
</gene>
<proteinExistence type="predicted"/>
<sequence>MALHGSIPTPGQFPVAFRYKDRTSICYPLRMPSTFTHRGVTFDVKRLYDDQFEIIIEIGGETTRHTVRTRLAELAKRRAEMLIDRKLKTKIRPV</sequence>
<evidence type="ECO:0000313" key="2">
    <source>
        <dbReference type="Proteomes" id="UP001221546"/>
    </source>
</evidence>
<dbReference type="EMBL" id="CP121646">
    <property type="protein sequence ID" value="WFU61208.1"/>
    <property type="molecule type" value="Genomic_DNA"/>
</dbReference>
<dbReference type="Proteomes" id="UP001221546">
    <property type="component" value="Chromosome"/>
</dbReference>
<evidence type="ECO:0000313" key="1">
    <source>
        <dbReference type="EMBL" id="WFU61208.1"/>
    </source>
</evidence>
<reference evidence="1 2" key="1">
    <citation type="submission" date="2023-04" db="EMBL/GenBank/DDBJ databases">
        <title>Australian commercial rhizobial inoculants.</title>
        <authorList>
            <person name="Kohlmeier M.G."/>
            <person name="O'Hara G.W."/>
            <person name="Colombi E."/>
            <person name="Ramsay J.P."/>
            <person name="Terpolilli J."/>
        </authorList>
    </citation>
    <scope>NUCLEOTIDE SEQUENCE [LARGE SCALE GENOMIC DNA]</scope>
    <source>
        <strain evidence="1 2">CB627</strain>
    </source>
</reference>
<name>A0ABY8J7W1_9BRAD</name>
<organism evidence="1 2">
    <name type="scientific">Bradyrhizobium brasilense</name>
    <dbReference type="NCBI Taxonomy" id="1419277"/>
    <lineage>
        <taxon>Bacteria</taxon>
        <taxon>Pseudomonadati</taxon>
        <taxon>Pseudomonadota</taxon>
        <taxon>Alphaproteobacteria</taxon>
        <taxon>Hyphomicrobiales</taxon>
        <taxon>Nitrobacteraceae</taxon>
        <taxon>Bradyrhizobium</taxon>
    </lineage>
</organism>
<protein>
    <submittedName>
        <fullName evidence="1">Uncharacterized protein</fullName>
    </submittedName>
</protein>
<accession>A0ABY8J7W1</accession>
<dbReference type="RefSeq" id="WP_141340134.1">
    <property type="nucleotide sequence ID" value="NZ_CP121646.1"/>
</dbReference>
<keyword evidence="2" id="KW-1185">Reference proteome</keyword>